<dbReference type="InterPro" id="IPR026870">
    <property type="entry name" value="Zinc_ribbon_dom"/>
</dbReference>
<dbReference type="Proteomes" id="UP000051984">
    <property type="component" value="Unassembled WGS sequence"/>
</dbReference>
<dbReference type="RefSeq" id="WP_010489156.1">
    <property type="nucleotide sequence ID" value="NZ_AZCT01000003.1"/>
</dbReference>
<dbReference type="Pfam" id="PF13240">
    <property type="entry name" value="Zn_Ribbon_1"/>
    <property type="match status" value="1"/>
</dbReference>
<dbReference type="eggNOG" id="COG4640">
    <property type="taxonomic scope" value="Bacteria"/>
</dbReference>
<keyword evidence="2" id="KW-0812">Transmembrane</keyword>
<dbReference type="PANTHER" id="PTHR40038">
    <property type="entry name" value="MEMBRANE-ASSOCIATED PROTEIN TCAA"/>
    <property type="match status" value="1"/>
</dbReference>
<protein>
    <submittedName>
        <fullName evidence="4">Membrane protein</fullName>
    </submittedName>
</protein>
<dbReference type="EMBL" id="AZCT01000003">
    <property type="protein sequence ID" value="KRK13028.1"/>
    <property type="molecule type" value="Genomic_DNA"/>
</dbReference>
<reference evidence="4 5" key="1">
    <citation type="journal article" date="2015" name="Genome Announc.">
        <title>Expanding the biotechnology potential of lactobacilli through comparative genomics of 213 strains and associated genera.</title>
        <authorList>
            <person name="Sun Z."/>
            <person name="Harris H.M."/>
            <person name="McCann A."/>
            <person name="Guo C."/>
            <person name="Argimon S."/>
            <person name="Zhang W."/>
            <person name="Yang X."/>
            <person name="Jeffery I.B."/>
            <person name="Cooney J.C."/>
            <person name="Kagawa T.F."/>
            <person name="Liu W."/>
            <person name="Song Y."/>
            <person name="Salvetti E."/>
            <person name="Wrobel A."/>
            <person name="Rasinkangas P."/>
            <person name="Parkhill J."/>
            <person name="Rea M.C."/>
            <person name="O'Sullivan O."/>
            <person name="Ritari J."/>
            <person name="Douillard F.P."/>
            <person name="Paul Ross R."/>
            <person name="Yang R."/>
            <person name="Briner A.E."/>
            <person name="Felis G.E."/>
            <person name="de Vos W.M."/>
            <person name="Barrangou R."/>
            <person name="Klaenhammer T.R."/>
            <person name="Caufield P.W."/>
            <person name="Cui Y."/>
            <person name="Zhang H."/>
            <person name="O'Toole P.W."/>
        </authorList>
    </citation>
    <scope>NUCLEOTIDE SEQUENCE [LARGE SCALE GENOMIC DNA]</scope>
    <source>
        <strain evidence="4 5">DSM 20178</strain>
    </source>
</reference>
<dbReference type="AlphaFoldDB" id="A0A0R1F2B4"/>
<evidence type="ECO:0000313" key="5">
    <source>
        <dbReference type="Proteomes" id="UP000051984"/>
    </source>
</evidence>
<evidence type="ECO:0000256" key="1">
    <source>
        <dbReference type="SAM" id="MobiDB-lite"/>
    </source>
</evidence>
<feature type="compositionally biased region" description="Polar residues" evidence="1">
    <location>
        <begin position="301"/>
        <end position="310"/>
    </location>
</feature>
<feature type="domain" description="Zinc-ribbon" evidence="3">
    <location>
        <begin position="7"/>
        <end position="29"/>
    </location>
</feature>
<dbReference type="PANTHER" id="PTHR40038:SF1">
    <property type="entry name" value="MEMBRANE-ASSOCIATED PROTEIN TCAA"/>
    <property type="match status" value="1"/>
</dbReference>
<organism evidence="4 5">
    <name type="scientific">Lacticaseibacillus zeae DSM 20178 = KCTC 3804</name>
    <dbReference type="NCBI Taxonomy" id="1423816"/>
    <lineage>
        <taxon>Bacteria</taxon>
        <taxon>Bacillati</taxon>
        <taxon>Bacillota</taxon>
        <taxon>Bacilli</taxon>
        <taxon>Lactobacillales</taxon>
        <taxon>Lactobacillaceae</taxon>
        <taxon>Lacticaseibacillus</taxon>
    </lineage>
</organism>
<feature type="region of interest" description="Disordered" evidence="1">
    <location>
        <begin position="32"/>
        <end position="71"/>
    </location>
</feature>
<dbReference type="PATRIC" id="fig|1423816.3.peg.2268"/>
<evidence type="ECO:0000259" key="3">
    <source>
        <dbReference type="Pfam" id="PF13240"/>
    </source>
</evidence>
<evidence type="ECO:0000256" key="2">
    <source>
        <dbReference type="SAM" id="Phobius"/>
    </source>
</evidence>
<feature type="compositionally biased region" description="Low complexity" evidence="1">
    <location>
        <begin position="49"/>
        <end position="64"/>
    </location>
</feature>
<comment type="caution">
    <text evidence="4">The sequence shown here is derived from an EMBL/GenBank/DDBJ whole genome shotgun (WGS) entry which is preliminary data.</text>
</comment>
<sequence length="403" mass="43361">MQASLKFCPNCGQPIGPDNDFCPNCGFDLRAARQQAQSTSQKEAANSQSSPATPSPAASATSATAERRRPPRSPRHWLLVTGIAVILILGIAYFAGATYYSQDRQVTELAEEMTSGDADDMAEVAVASDGTALHEDDLKPLAQLIKNRSDRSLLHSMIMAKSTSGPVQIVKAGHELLIFPKYKVKLGTADAVVKTNLKNATLTLNGTPAQAKAHDGQYIITGQLPGVYTLKLSGTHDCLTKDFTREVVIPLKGQASDLTLDAATASSSSATSSSSASSQNSHPDSNTHDDDSDDDYDDNGVTKTTRQYPSDPSKRNDNHSTSGIVGRWESGDRATFTFNSDGTYTATNNGTPSNGKWEVVYRDGNVFNIKFTKSDGGSTVEPFVLDDDDLIETNLKIKWERDD</sequence>
<feature type="compositionally biased region" description="Low complexity" evidence="1">
    <location>
        <begin position="268"/>
        <end position="284"/>
    </location>
</feature>
<evidence type="ECO:0000313" key="4">
    <source>
        <dbReference type="EMBL" id="KRK13028.1"/>
    </source>
</evidence>
<proteinExistence type="predicted"/>
<keyword evidence="2" id="KW-1133">Transmembrane helix</keyword>
<feature type="region of interest" description="Disordered" evidence="1">
    <location>
        <begin position="268"/>
        <end position="326"/>
    </location>
</feature>
<keyword evidence="2" id="KW-0472">Membrane</keyword>
<feature type="compositionally biased region" description="Polar residues" evidence="1">
    <location>
        <begin position="38"/>
        <end position="48"/>
    </location>
</feature>
<feature type="transmembrane region" description="Helical" evidence="2">
    <location>
        <begin position="77"/>
        <end position="100"/>
    </location>
</feature>
<name>A0A0R1F2B4_LACZE</name>
<accession>A0A0R1F2B4</accession>
<gene>
    <name evidence="4" type="ORF">FD51_GL002188</name>
</gene>